<reference evidence="3 4" key="1">
    <citation type="submission" date="2009-06" db="EMBL/GenBank/DDBJ databases">
        <authorList>
            <person name="Dodson R."/>
            <person name="Sebastian Y."/>
            <person name="Madupu R."/>
            <person name="Durkin A.S."/>
            <person name="Torralba M."/>
            <person name="Methe B."/>
            <person name="Sutton G.G."/>
            <person name="Strausberg R.L."/>
            <person name="Nelson K.E."/>
        </authorList>
    </citation>
    <scope>NUCLEOTIDE SEQUENCE [LARGE SCALE GENOMIC DNA]</scope>
    <source>
        <strain evidence="3 4">SK141</strain>
    </source>
</reference>
<evidence type="ECO:0000313" key="3">
    <source>
        <dbReference type="EMBL" id="EET76757.1"/>
    </source>
</evidence>
<gene>
    <name evidence="3" type="ORF">CORTU0001_0047</name>
</gene>
<keyword evidence="2" id="KW-0472">Membrane</keyword>
<keyword evidence="2" id="KW-1133">Transmembrane helix</keyword>
<feature type="transmembrane region" description="Helical" evidence="2">
    <location>
        <begin position="454"/>
        <end position="473"/>
    </location>
</feature>
<comment type="caution">
    <text evidence="3">The sequence shown here is derived from an EMBL/GenBank/DDBJ whole genome shotgun (WGS) entry which is preliminary data.</text>
</comment>
<name>C6RBC5_9CORY</name>
<accession>C6RBC5</accession>
<sequence>MPCRRKVLKVGEGQRRPRMFRAGVVAASLLTGFAAQPLIMPSFGTGETAVAAAQTLNGRTSDVHVDLTESVGAEWFEKIGDRKLVLSRINGVGTKDLPALDVPRLLKDSPEDFVRIYEAVTADGKATFRGVKPGIYLIDIADNPGSQDPSVSYAPFVIAITGDGEEHRVELKAQVLNVSIIPRTSCLIPGEHYAVAPGGVVKYEISAATPNTSTDGSIGHYRLTTELSDMHEAQEGDTDSAQPEPATYVEVESVRLVGAGEVLELDAKSYTVEKKQGSVTIELKKEALDKLAQLRELDPNTAVKVTLRSRARQDATGELRATTTLATDGMDAQRSEVEASASTNVPIYKFESCFPPSESSTTTSKPTPAVTQHTEPEPSASSPSTLRPAAEPAEPGSSQPRPDRPSDIPGFPTPPDEDGHTGPLTPQEGDPETSDESGEHGGIVGSLASTGASVIGVTVLAVLLILVGIILLIRRRDDEEDSATATEKDEG</sequence>
<organism evidence="3 4">
    <name type="scientific">Corynebacterium tuberculostearicum SK141</name>
    <dbReference type="NCBI Taxonomy" id="553206"/>
    <lineage>
        <taxon>Bacteria</taxon>
        <taxon>Bacillati</taxon>
        <taxon>Actinomycetota</taxon>
        <taxon>Actinomycetes</taxon>
        <taxon>Mycobacteriales</taxon>
        <taxon>Corynebacteriaceae</taxon>
        <taxon>Corynebacterium</taxon>
    </lineage>
</organism>
<feature type="compositionally biased region" description="Low complexity" evidence="1">
    <location>
        <begin position="355"/>
        <end position="368"/>
    </location>
</feature>
<feature type="region of interest" description="Disordered" evidence="1">
    <location>
        <begin position="313"/>
        <end position="340"/>
    </location>
</feature>
<dbReference type="Proteomes" id="UP000004384">
    <property type="component" value="Unassembled WGS sequence"/>
</dbReference>
<protein>
    <submittedName>
        <fullName evidence="3">LPXTG-motif cell wall anchor domain protein</fullName>
    </submittedName>
</protein>
<dbReference type="Gene3D" id="2.60.40.740">
    <property type="match status" value="1"/>
</dbReference>
<keyword evidence="2" id="KW-0812">Transmembrane</keyword>
<proteinExistence type="predicted"/>
<dbReference type="EMBL" id="ACVP01000027">
    <property type="protein sequence ID" value="EET76757.1"/>
    <property type="molecule type" value="Genomic_DNA"/>
</dbReference>
<evidence type="ECO:0000256" key="2">
    <source>
        <dbReference type="SAM" id="Phobius"/>
    </source>
</evidence>
<evidence type="ECO:0000313" key="4">
    <source>
        <dbReference type="Proteomes" id="UP000004384"/>
    </source>
</evidence>
<evidence type="ECO:0000256" key="1">
    <source>
        <dbReference type="SAM" id="MobiDB-lite"/>
    </source>
</evidence>
<feature type="region of interest" description="Disordered" evidence="1">
    <location>
        <begin position="355"/>
        <end position="444"/>
    </location>
</feature>
<dbReference type="AlphaFoldDB" id="C6RBC5"/>